<keyword evidence="4" id="KW-1185">Reference proteome</keyword>
<name>A0A2P8EBL3_9ACTN</name>
<organism evidence="3 4">
    <name type="scientific">Haloactinopolyspora alba</name>
    <dbReference type="NCBI Taxonomy" id="648780"/>
    <lineage>
        <taxon>Bacteria</taxon>
        <taxon>Bacillati</taxon>
        <taxon>Actinomycetota</taxon>
        <taxon>Actinomycetes</taxon>
        <taxon>Jiangellales</taxon>
        <taxon>Jiangellaceae</taxon>
        <taxon>Haloactinopolyspora</taxon>
    </lineage>
</organism>
<dbReference type="InterPro" id="IPR024465">
    <property type="entry name" value="DUF2399"/>
</dbReference>
<dbReference type="RefSeq" id="WP_106535856.1">
    <property type="nucleotide sequence ID" value="NZ_ML142898.1"/>
</dbReference>
<feature type="domain" description="DUF2399" evidence="1">
    <location>
        <begin position="266"/>
        <end position="417"/>
    </location>
</feature>
<dbReference type="InterPro" id="IPR013495">
    <property type="entry name" value="CHP02679"/>
</dbReference>
<accession>A0A2P8EBL3</accession>
<dbReference type="Pfam" id="PF09664">
    <property type="entry name" value="DUF2399"/>
    <property type="match status" value="1"/>
</dbReference>
<sequence>MTSDDGDEARLRRLLDVPETAWIVARVRKRMERGRSLSGTVTLAGATESQRAAVGRLLGRSVPRASSVSVSLERLDEVLRTSGAWPDGLASAVVTLTGPVDDPQLRRADDEAWRAATAQLDDLAARHPELAGWIDGVRSRGRLRRAVSSATEAMQLVQDIRAVVDALPADGESIAGFSARVLHDAHALDADTPLGTIAASAVEALGGPGELPYGSAAWRRSAWASVGVLVDDLSSNVLTIGLPGGTSTATARALAAMTAAGQPAILTLRQVIADDPGVIPAKVSVCENPAVVSAAADRLGADAAPLVCVRGQPGAAAITLLLRLHGGGSAVRYHGDFDWGGVSIARTLATRVRWYPWRFNANDYTDAVARHPRRDALPHLADDEQSTPWDPELAEAMRVHRVRIEEELVLDTLLDDLALK</sequence>
<evidence type="ECO:0000313" key="4">
    <source>
        <dbReference type="Proteomes" id="UP000243528"/>
    </source>
</evidence>
<evidence type="ECO:0000259" key="1">
    <source>
        <dbReference type="Pfam" id="PF09664"/>
    </source>
</evidence>
<dbReference type="Proteomes" id="UP000243528">
    <property type="component" value="Unassembled WGS sequence"/>
</dbReference>
<dbReference type="Pfam" id="PF11796">
    <property type="entry name" value="DUF3323"/>
    <property type="match status" value="1"/>
</dbReference>
<protein>
    <submittedName>
        <fullName evidence="3">Uncharacterized protein (TIGR02679 family)</fullName>
    </submittedName>
</protein>
<dbReference type="NCBIfam" id="TIGR02679">
    <property type="entry name" value="TIGR02679 family protein"/>
    <property type="match status" value="1"/>
</dbReference>
<reference evidence="3 4" key="1">
    <citation type="submission" date="2018-03" db="EMBL/GenBank/DDBJ databases">
        <title>Genomic Encyclopedia of Archaeal and Bacterial Type Strains, Phase II (KMG-II): from individual species to whole genera.</title>
        <authorList>
            <person name="Goeker M."/>
        </authorList>
    </citation>
    <scope>NUCLEOTIDE SEQUENCE [LARGE SCALE GENOMIC DNA]</scope>
    <source>
        <strain evidence="3 4">DSM 45211</strain>
    </source>
</reference>
<comment type="caution">
    <text evidence="3">The sequence shown here is derived from an EMBL/GenBank/DDBJ whole genome shotgun (WGS) entry which is preliminary data.</text>
</comment>
<dbReference type="EMBL" id="PYGE01000002">
    <property type="protein sequence ID" value="PSL06856.1"/>
    <property type="molecule type" value="Genomic_DNA"/>
</dbReference>
<feature type="domain" description="Conserved hypothetical protein CHP02679 N terminus" evidence="2">
    <location>
        <begin position="37"/>
        <end position="243"/>
    </location>
</feature>
<dbReference type="OrthoDB" id="8188786at2"/>
<dbReference type="AlphaFoldDB" id="A0A2P8EBL3"/>
<dbReference type="InterPro" id="IPR024466">
    <property type="entry name" value="CHP02679_N"/>
</dbReference>
<evidence type="ECO:0000259" key="2">
    <source>
        <dbReference type="Pfam" id="PF11796"/>
    </source>
</evidence>
<gene>
    <name evidence="3" type="ORF">CLV30_102245</name>
</gene>
<evidence type="ECO:0000313" key="3">
    <source>
        <dbReference type="EMBL" id="PSL06856.1"/>
    </source>
</evidence>
<proteinExistence type="predicted"/>